<feature type="transmembrane region" description="Helical" evidence="6">
    <location>
        <begin position="20"/>
        <end position="41"/>
    </location>
</feature>
<keyword evidence="3 6" id="KW-0812">Transmembrane</keyword>
<protein>
    <submittedName>
        <fullName evidence="7">Lysoplasmalogenase</fullName>
    </submittedName>
</protein>
<gene>
    <name evidence="7" type="ORF">GCM10010989_21040</name>
</gene>
<evidence type="ECO:0000256" key="1">
    <source>
        <dbReference type="ARBA" id="ARBA00004141"/>
    </source>
</evidence>
<feature type="transmembrane region" description="Helical" evidence="6">
    <location>
        <begin position="183"/>
        <end position="203"/>
    </location>
</feature>
<feature type="transmembrane region" description="Helical" evidence="6">
    <location>
        <begin position="101"/>
        <end position="119"/>
    </location>
</feature>
<evidence type="ECO:0000256" key="4">
    <source>
        <dbReference type="ARBA" id="ARBA00022989"/>
    </source>
</evidence>
<evidence type="ECO:0000256" key="6">
    <source>
        <dbReference type="SAM" id="Phobius"/>
    </source>
</evidence>
<comment type="subcellular location">
    <subcellularLocation>
        <location evidence="1">Membrane</location>
        <topology evidence="1">Multi-pass membrane protein</topology>
    </subcellularLocation>
</comment>
<organism evidence="7 8">
    <name type="scientific">Croceicoccus pelagius</name>
    <dbReference type="NCBI Taxonomy" id="1703341"/>
    <lineage>
        <taxon>Bacteria</taxon>
        <taxon>Pseudomonadati</taxon>
        <taxon>Pseudomonadota</taxon>
        <taxon>Alphaproteobacteria</taxon>
        <taxon>Sphingomonadales</taxon>
        <taxon>Erythrobacteraceae</taxon>
        <taxon>Croceicoccus</taxon>
    </lineage>
</organism>
<comment type="caution">
    <text evidence="7">The sequence shown here is derived from an EMBL/GenBank/DDBJ whole genome shotgun (WGS) entry which is preliminary data.</text>
</comment>
<keyword evidence="5 6" id="KW-0472">Membrane</keyword>
<keyword evidence="4 6" id="KW-1133">Transmembrane helix</keyword>
<dbReference type="GO" id="GO:0016020">
    <property type="term" value="C:membrane"/>
    <property type="evidence" value="ECO:0007669"/>
    <property type="project" value="UniProtKB-SubCell"/>
</dbReference>
<evidence type="ECO:0000256" key="3">
    <source>
        <dbReference type="ARBA" id="ARBA00022692"/>
    </source>
</evidence>
<dbReference type="AlphaFoldDB" id="A0A917DK47"/>
<comment type="similarity">
    <text evidence="2">Belongs to the TMEM86 family.</text>
</comment>
<sequence length="209" mass="22985">MLASIIVAVAWWFFEDSHMIPGLFKVVWKGLPLVLLALYAFQRHLGPDGHALTGLLLIAGVSDMFSELQYASAATLMGFSLLLGIWLYARNRRDHTVGSQKVLALVLVIAVPIISWFLLRGEEGRLLATGFSLLLAIMAAMAWTSRFSRYRVGVGAILFVVSDLLLFATLGPIHHDNPIALKLVWPLYYAGQLLIATGVVSRLRRDAAA</sequence>
<dbReference type="Proteomes" id="UP000598997">
    <property type="component" value="Unassembled WGS sequence"/>
</dbReference>
<evidence type="ECO:0000256" key="2">
    <source>
        <dbReference type="ARBA" id="ARBA00007375"/>
    </source>
</evidence>
<feature type="transmembrane region" description="Helical" evidence="6">
    <location>
        <begin position="125"/>
        <end position="143"/>
    </location>
</feature>
<name>A0A917DK47_9SPHN</name>
<dbReference type="InterPro" id="IPR012506">
    <property type="entry name" value="TMEM86B-like"/>
</dbReference>
<feature type="transmembrane region" description="Helical" evidence="6">
    <location>
        <begin position="71"/>
        <end position="89"/>
    </location>
</feature>
<reference evidence="7 8" key="1">
    <citation type="journal article" date="2014" name="Int. J. Syst. Evol. Microbiol.">
        <title>Complete genome sequence of Corynebacterium casei LMG S-19264T (=DSM 44701T), isolated from a smear-ripened cheese.</title>
        <authorList>
            <consortium name="US DOE Joint Genome Institute (JGI-PGF)"/>
            <person name="Walter F."/>
            <person name="Albersmeier A."/>
            <person name="Kalinowski J."/>
            <person name="Ruckert C."/>
        </authorList>
    </citation>
    <scope>NUCLEOTIDE SEQUENCE [LARGE SCALE GENOMIC DNA]</scope>
    <source>
        <strain evidence="7 8">CGMCC 1.15358</strain>
    </source>
</reference>
<feature type="transmembrane region" description="Helical" evidence="6">
    <location>
        <begin position="150"/>
        <end position="171"/>
    </location>
</feature>
<keyword evidence="8" id="KW-1185">Reference proteome</keyword>
<accession>A0A917DK47</accession>
<evidence type="ECO:0000313" key="8">
    <source>
        <dbReference type="Proteomes" id="UP000598997"/>
    </source>
</evidence>
<proteinExistence type="inferred from homology"/>
<evidence type="ECO:0000313" key="7">
    <source>
        <dbReference type="EMBL" id="GGD46594.1"/>
    </source>
</evidence>
<dbReference type="EMBL" id="BMIO01000006">
    <property type="protein sequence ID" value="GGD46594.1"/>
    <property type="molecule type" value="Genomic_DNA"/>
</dbReference>
<dbReference type="Pfam" id="PF07947">
    <property type="entry name" value="YhhN"/>
    <property type="match status" value="1"/>
</dbReference>
<dbReference type="RefSeq" id="WP_172807458.1">
    <property type="nucleotide sequence ID" value="NZ_BMIO01000006.1"/>
</dbReference>
<evidence type="ECO:0000256" key="5">
    <source>
        <dbReference type="ARBA" id="ARBA00023136"/>
    </source>
</evidence>